<evidence type="ECO:0000259" key="16">
    <source>
        <dbReference type="PROSITE" id="PS50089"/>
    </source>
</evidence>
<feature type="domain" description="RING-type" evidence="16">
    <location>
        <begin position="103"/>
        <end position="145"/>
    </location>
</feature>
<dbReference type="Gramene" id="VVA20765">
    <property type="protein sequence ID" value="VVA20765"/>
    <property type="gene ID" value="Prudul26B005343"/>
</dbReference>
<dbReference type="PROSITE" id="PS50089">
    <property type="entry name" value="ZF_RING_2"/>
    <property type="match status" value="1"/>
</dbReference>
<dbReference type="EC" id="2.3.2.27" evidence="4"/>
<evidence type="ECO:0000313" key="18">
    <source>
        <dbReference type="EMBL" id="VVA20765.1"/>
    </source>
</evidence>
<dbReference type="InterPro" id="IPR044600">
    <property type="entry name" value="ATL1/ATL16-like"/>
</dbReference>
<comment type="similarity">
    <text evidence="13">Belongs to the RING-type zinc finger family. ATL subfamily.</text>
</comment>
<dbReference type="Pfam" id="PF13639">
    <property type="entry name" value="zf-RING_2"/>
    <property type="match status" value="1"/>
</dbReference>
<evidence type="ECO:0000313" key="19">
    <source>
        <dbReference type="Proteomes" id="UP000327085"/>
    </source>
</evidence>
<keyword evidence="9" id="KW-0833">Ubl conjugation pathway</keyword>
<proteinExistence type="inferred from homology"/>
<dbReference type="SUPFAM" id="SSF57850">
    <property type="entry name" value="RING/U-box"/>
    <property type="match status" value="1"/>
</dbReference>
<dbReference type="EMBL" id="JAJFAZ020000006">
    <property type="protein sequence ID" value="KAI5322105.1"/>
    <property type="molecule type" value="Genomic_DNA"/>
</dbReference>
<dbReference type="GO" id="GO:0016020">
    <property type="term" value="C:membrane"/>
    <property type="evidence" value="ECO:0007669"/>
    <property type="project" value="UniProtKB-SubCell"/>
</dbReference>
<evidence type="ECO:0000256" key="4">
    <source>
        <dbReference type="ARBA" id="ARBA00012483"/>
    </source>
</evidence>
<comment type="subcellular location">
    <subcellularLocation>
        <location evidence="2">Membrane</location>
        <topology evidence="2">Single-pass membrane protein</topology>
    </subcellularLocation>
</comment>
<evidence type="ECO:0000256" key="2">
    <source>
        <dbReference type="ARBA" id="ARBA00004167"/>
    </source>
</evidence>
<comment type="catalytic activity">
    <reaction evidence="1">
        <text>S-ubiquitinyl-[E2 ubiquitin-conjugating enzyme]-L-cysteine + [acceptor protein]-L-lysine = [E2 ubiquitin-conjugating enzyme]-L-cysteine + N(6)-ubiquitinyl-[acceptor protein]-L-lysine.</text>
        <dbReference type="EC" id="2.3.2.27"/>
    </reaction>
</comment>
<evidence type="ECO:0000256" key="6">
    <source>
        <dbReference type="ARBA" id="ARBA00022692"/>
    </source>
</evidence>
<dbReference type="InterPro" id="IPR001841">
    <property type="entry name" value="Znf_RING"/>
</dbReference>
<keyword evidence="11 15" id="KW-1133">Transmembrane helix</keyword>
<evidence type="ECO:0000256" key="13">
    <source>
        <dbReference type="ARBA" id="ARBA00024209"/>
    </source>
</evidence>
<evidence type="ECO:0000313" key="20">
    <source>
        <dbReference type="Proteomes" id="UP001054821"/>
    </source>
</evidence>
<keyword evidence="20" id="KW-1185">Reference proteome</keyword>
<dbReference type="CDD" id="cd16461">
    <property type="entry name" value="RING-H2_EL5-like"/>
    <property type="match status" value="1"/>
</dbReference>
<feature type="transmembrane region" description="Helical" evidence="15">
    <location>
        <begin position="16"/>
        <end position="37"/>
    </location>
</feature>
<evidence type="ECO:0000256" key="3">
    <source>
        <dbReference type="ARBA" id="ARBA00004906"/>
    </source>
</evidence>
<evidence type="ECO:0000256" key="1">
    <source>
        <dbReference type="ARBA" id="ARBA00000900"/>
    </source>
</evidence>
<evidence type="ECO:0000313" key="17">
    <source>
        <dbReference type="EMBL" id="KAI5322105.1"/>
    </source>
</evidence>
<reference evidence="19" key="2">
    <citation type="journal article" date="2020" name="Plant J.">
        <title>Transposons played a major role in the diversification between the closely related almond and peach genomes: results from the almond genome sequence.</title>
        <authorList>
            <person name="Alioto T."/>
            <person name="Alexiou K.G."/>
            <person name="Bardil A."/>
            <person name="Barteri F."/>
            <person name="Castanera R."/>
            <person name="Cruz F."/>
            <person name="Dhingra A."/>
            <person name="Duval H."/>
            <person name="Fernandez I Marti A."/>
            <person name="Frias L."/>
            <person name="Galan B."/>
            <person name="Garcia J.L."/>
            <person name="Howad W."/>
            <person name="Gomez-Garrido J."/>
            <person name="Gut M."/>
            <person name="Julca I."/>
            <person name="Morata J."/>
            <person name="Puigdomenech P."/>
            <person name="Ribeca P."/>
            <person name="Rubio Cabetas M.J."/>
            <person name="Vlasova A."/>
            <person name="Wirthensohn M."/>
            <person name="Garcia-Mas J."/>
            <person name="Gabaldon T."/>
            <person name="Casacuberta J.M."/>
            <person name="Arus P."/>
        </authorList>
    </citation>
    <scope>NUCLEOTIDE SEQUENCE [LARGE SCALE GENOMIC DNA]</scope>
    <source>
        <strain evidence="19">cv. Texas</strain>
    </source>
</reference>
<dbReference type="GO" id="GO:0016567">
    <property type="term" value="P:protein ubiquitination"/>
    <property type="evidence" value="ECO:0007669"/>
    <property type="project" value="UniProtKB-UniPathway"/>
</dbReference>
<evidence type="ECO:0000256" key="15">
    <source>
        <dbReference type="SAM" id="Phobius"/>
    </source>
</evidence>
<dbReference type="GO" id="GO:0061630">
    <property type="term" value="F:ubiquitin protein ligase activity"/>
    <property type="evidence" value="ECO:0007669"/>
    <property type="project" value="UniProtKB-EC"/>
</dbReference>
<evidence type="ECO:0000256" key="5">
    <source>
        <dbReference type="ARBA" id="ARBA00022679"/>
    </source>
</evidence>
<evidence type="ECO:0000256" key="12">
    <source>
        <dbReference type="ARBA" id="ARBA00023136"/>
    </source>
</evidence>
<comment type="pathway">
    <text evidence="3">Protein modification; protein ubiquitination.</text>
</comment>
<accession>A0A5E4EYC7</accession>
<keyword evidence="12 15" id="KW-0472">Membrane</keyword>
<sequence>MDSSSPPSQDPHWRPWVISFVALVCTFTLIFSYYKLLKRLCSTSFSRNLNRRRILNEINPDDPSLQFQSQGLDFSVTRSLPVTQFKKKDEAEAAEHSQSNADCAICLGEFEEGEWLKKLPKCSHEFHISCIDTWFVSHSNCPLCRSQVCDFMHDCLVPMDTALETLSQDEIQERASHYQMLQTLSQEEIQERASHYQMLRFTILEDSPLGREARYAH</sequence>
<dbReference type="OMA" id="TERPECS"/>
<dbReference type="EMBL" id="CABIKO010000047">
    <property type="protein sequence ID" value="VVA20765.1"/>
    <property type="molecule type" value="Genomic_DNA"/>
</dbReference>
<organism evidence="18 19">
    <name type="scientific">Prunus dulcis</name>
    <name type="common">Almond</name>
    <name type="synonym">Amygdalus dulcis</name>
    <dbReference type="NCBI Taxonomy" id="3755"/>
    <lineage>
        <taxon>Eukaryota</taxon>
        <taxon>Viridiplantae</taxon>
        <taxon>Streptophyta</taxon>
        <taxon>Embryophyta</taxon>
        <taxon>Tracheophyta</taxon>
        <taxon>Spermatophyta</taxon>
        <taxon>Magnoliopsida</taxon>
        <taxon>eudicotyledons</taxon>
        <taxon>Gunneridae</taxon>
        <taxon>Pentapetalae</taxon>
        <taxon>rosids</taxon>
        <taxon>fabids</taxon>
        <taxon>Rosales</taxon>
        <taxon>Rosaceae</taxon>
        <taxon>Amygdaloideae</taxon>
        <taxon>Amygdaleae</taxon>
        <taxon>Prunus</taxon>
    </lineage>
</organism>
<keyword evidence="6 15" id="KW-0812">Transmembrane</keyword>
<name>A0A5E4EYC7_PRUDU</name>
<gene>
    <name evidence="18" type="ORF">ALMOND_2B005343</name>
    <name evidence="17" type="ORF">L3X38_031177</name>
</gene>
<dbReference type="Gene3D" id="3.30.40.10">
    <property type="entry name" value="Zinc/RING finger domain, C3HC4 (zinc finger)"/>
    <property type="match status" value="1"/>
</dbReference>
<dbReference type="UniPathway" id="UPA00143"/>
<evidence type="ECO:0000256" key="10">
    <source>
        <dbReference type="ARBA" id="ARBA00022833"/>
    </source>
</evidence>
<evidence type="ECO:0000256" key="9">
    <source>
        <dbReference type="ARBA" id="ARBA00022786"/>
    </source>
</evidence>
<protein>
    <recommendedName>
        <fullName evidence="4">RING-type E3 ubiquitin transferase</fullName>
        <ecNumber evidence="4">2.3.2.27</ecNumber>
    </recommendedName>
</protein>
<evidence type="ECO:0000256" key="14">
    <source>
        <dbReference type="PROSITE-ProRule" id="PRU00175"/>
    </source>
</evidence>
<dbReference type="PANTHER" id="PTHR46913">
    <property type="entry name" value="RING-H2 FINGER PROTEIN ATL16"/>
    <property type="match status" value="1"/>
</dbReference>
<dbReference type="Proteomes" id="UP000327085">
    <property type="component" value="Chromosome 6"/>
</dbReference>
<evidence type="ECO:0000256" key="11">
    <source>
        <dbReference type="ARBA" id="ARBA00022989"/>
    </source>
</evidence>
<dbReference type="SMART" id="SM00184">
    <property type="entry name" value="RING"/>
    <property type="match status" value="1"/>
</dbReference>
<dbReference type="InParanoid" id="A0A5E4EYC7"/>
<keyword evidence="8 14" id="KW-0863">Zinc-finger</keyword>
<evidence type="ECO:0000256" key="7">
    <source>
        <dbReference type="ARBA" id="ARBA00022723"/>
    </source>
</evidence>
<reference evidence="17 20" key="3">
    <citation type="journal article" date="2022" name="G3 (Bethesda)">
        <title>Whole-genome sequence and methylome profiling of the almond [Prunus dulcis (Mill.) D.A. Webb] cultivar 'Nonpareil'.</title>
        <authorList>
            <person name="D'Amico-Willman K.M."/>
            <person name="Ouma W.Z."/>
            <person name="Meulia T."/>
            <person name="Sideli G.M."/>
            <person name="Gradziel T.M."/>
            <person name="Fresnedo-Ramirez J."/>
        </authorList>
    </citation>
    <scope>NUCLEOTIDE SEQUENCE [LARGE SCALE GENOMIC DNA]</scope>
    <source>
        <strain evidence="17">Clone GOH B32 T37-40</strain>
    </source>
</reference>
<dbReference type="InterPro" id="IPR013083">
    <property type="entry name" value="Znf_RING/FYVE/PHD"/>
</dbReference>
<dbReference type="AlphaFoldDB" id="A0A5E4EYC7"/>
<dbReference type="PANTHER" id="PTHR46913:SF1">
    <property type="entry name" value="RING-H2 FINGER PROTEIN ATL16"/>
    <property type="match status" value="1"/>
</dbReference>
<keyword evidence="10" id="KW-0862">Zinc</keyword>
<dbReference type="GO" id="GO:0008270">
    <property type="term" value="F:zinc ion binding"/>
    <property type="evidence" value="ECO:0007669"/>
    <property type="project" value="UniProtKB-KW"/>
</dbReference>
<reference evidence="18" key="1">
    <citation type="submission" date="2019-07" db="EMBL/GenBank/DDBJ databases">
        <authorList>
            <person name="Alioto T."/>
            <person name="Alioto T."/>
            <person name="Gomez Garrido J."/>
        </authorList>
    </citation>
    <scope>NUCLEOTIDE SEQUENCE</scope>
</reference>
<keyword evidence="7" id="KW-0479">Metal-binding</keyword>
<dbReference type="Proteomes" id="UP001054821">
    <property type="component" value="Chromosome 6"/>
</dbReference>
<evidence type="ECO:0000256" key="8">
    <source>
        <dbReference type="ARBA" id="ARBA00022771"/>
    </source>
</evidence>
<keyword evidence="5" id="KW-0808">Transferase</keyword>